<evidence type="ECO:0000313" key="6">
    <source>
        <dbReference type="EMBL" id="KIX13079.1"/>
    </source>
</evidence>
<dbReference type="InterPro" id="IPR036388">
    <property type="entry name" value="WH-like_DNA-bd_sf"/>
</dbReference>
<dbReference type="InterPro" id="IPR014757">
    <property type="entry name" value="Tscrpt_reg_IclR_C"/>
</dbReference>
<evidence type="ECO:0000259" key="5">
    <source>
        <dbReference type="PROSITE" id="PS51078"/>
    </source>
</evidence>
<dbReference type="Pfam" id="PF01614">
    <property type="entry name" value="IclR_C"/>
    <property type="match status" value="1"/>
</dbReference>
<protein>
    <recommendedName>
        <fullName evidence="8">IclR family transcriptional regulator</fullName>
    </recommendedName>
</protein>
<dbReference type="InterPro" id="IPR050707">
    <property type="entry name" value="HTH_MetabolicPath_Reg"/>
</dbReference>
<keyword evidence="7" id="KW-1185">Reference proteome</keyword>
<dbReference type="GO" id="GO:0003677">
    <property type="term" value="F:DNA binding"/>
    <property type="evidence" value="ECO:0007669"/>
    <property type="project" value="UniProtKB-KW"/>
</dbReference>
<dbReference type="InterPro" id="IPR029016">
    <property type="entry name" value="GAF-like_dom_sf"/>
</dbReference>
<dbReference type="PROSITE" id="PS51077">
    <property type="entry name" value="HTH_ICLR"/>
    <property type="match status" value="1"/>
</dbReference>
<dbReference type="InterPro" id="IPR005471">
    <property type="entry name" value="Tscrpt_reg_IclR_N"/>
</dbReference>
<evidence type="ECO:0000256" key="1">
    <source>
        <dbReference type="ARBA" id="ARBA00023015"/>
    </source>
</evidence>
<dbReference type="RefSeq" id="WP_052515235.1">
    <property type="nucleotide sequence ID" value="NZ_AZAC01000019.1"/>
</dbReference>
<dbReference type="InterPro" id="IPR036390">
    <property type="entry name" value="WH_DNA-bd_sf"/>
</dbReference>
<keyword evidence="2" id="KW-0238">DNA-binding</keyword>
<organism evidence="6 7">
    <name type="scientific">Dethiosulfatarculus sandiegensis</name>
    <dbReference type="NCBI Taxonomy" id="1429043"/>
    <lineage>
        <taxon>Bacteria</taxon>
        <taxon>Pseudomonadati</taxon>
        <taxon>Thermodesulfobacteriota</taxon>
        <taxon>Desulfarculia</taxon>
        <taxon>Desulfarculales</taxon>
        <taxon>Desulfarculaceae</taxon>
        <taxon>Dethiosulfatarculus</taxon>
    </lineage>
</organism>
<evidence type="ECO:0008006" key="8">
    <source>
        <dbReference type="Google" id="ProtNLM"/>
    </source>
</evidence>
<dbReference type="PANTHER" id="PTHR30136:SF35">
    <property type="entry name" value="HTH-TYPE TRANSCRIPTIONAL REGULATOR RV1719"/>
    <property type="match status" value="1"/>
</dbReference>
<feature type="domain" description="IclR-ED" evidence="5">
    <location>
        <begin position="74"/>
        <end position="257"/>
    </location>
</feature>
<dbReference type="SMART" id="SM00346">
    <property type="entry name" value="HTH_ICLR"/>
    <property type="match status" value="1"/>
</dbReference>
<dbReference type="AlphaFoldDB" id="A0A0D2J4P0"/>
<accession>A0A0D2J4P0</accession>
<dbReference type="SUPFAM" id="SSF55781">
    <property type="entry name" value="GAF domain-like"/>
    <property type="match status" value="1"/>
</dbReference>
<dbReference type="GO" id="GO:0003700">
    <property type="term" value="F:DNA-binding transcription factor activity"/>
    <property type="evidence" value="ECO:0007669"/>
    <property type="project" value="TreeGrafter"/>
</dbReference>
<dbReference type="PANTHER" id="PTHR30136">
    <property type="entry name" value="HELIX-TURN-HELIX TRANSCRIPTIONAL REGULATOR, ICLR FAMILY"/>
    <property type="match status" value="1"/>
</dbReference>
<sequence>MTPNTKQAERHVEAVLAAIEMLDCFQNQPHLTTKELMDLTGFTRNRVTRLAGTLEHKNYLISDPSNGSYSLGPRVMILGKVYERSQSLLTLARPILKELVAQTGECASLYVREGLERVVMAREEGTRLLRFSVTEGQRMEIHAGAGGKVLLAFAPKNVQERLFKQTELKKLTKSTISDPQKLKKELEQIREAKIAVSLAERSNEAGAIAGPVFDQNHRLVGALALAGPAARIANLIETNGKQIITKAAQKLSAQLGHSKKT</sequence>
<keyword evidence="1" id="KW-0805">Transcription regulation</keyword>
<dbReference type="Gene3D" id="1.10.10.10">
    <property type="entry name" value="Winged helix-like DNA-binding domain superfamily/Winged helix DNA-binding domain"/>
    <property type="match status" value="1"/>
</dbReference>
<dbReference type="PROSITE" id="PS51078">
    <property type="entry name" value="ICLR_ED"/>
    <property type="match status" value="1"/>
</dbReference>
<dbReference type="InParanoid" id="A0A0D2J4P0"/>
<evidence type="ECO:0000256" key="3">
    <source>
        <dbReference type="ARBA" id="ARBA00023163"/>
    </source>
</evidence>
<comment type="caution">
    <text evidence="6">The sequence shown here is derived from an EMBL/GenBank/DDBJ whole genome shotgun (WGS) entry which is preliminary data.</text>
</comment>
<dbReference type="Gene3D" id="3.30.450.40">
    <property type="match status" value="1"/>
</dbReference>
<reference evidence="6 7" key="1">
    <citation type="submission" date="2013-11" db="EMBL/GenBank/DDBJ databases">
        <title>Metagenomic analysis of a methanogenic consortium involved in long chain n-alkane degradation.</title>
        <authorList>
            <person name="Davidova I.A."/>
            <person name="Callaghan A.V."/>
            <person name="Wawrik B."/>
            <person name="Pruitt S."/>
            <person name="Marks C."/>
            <person name="Duncan K.E."/>
            <person name="Suflita J.M."/>
        </authorList>
    </citation>
    <scope>NUCLEOTIDE SEQUENCE [LARGE SCALE GENOMIC DNA]</scope>
    <source>
        <strain evidence="6 7">SPR</strain>
    </source>
</reference>
<dbReference type="Proteomes" id="UP000032233">
    <property type="component" value="Unassembled WGS sequence"/>
</dbReference>
<proteinExistence type="predicted"/>
<gene>
    <name evidence="6" type="ORF">X474_16065</name>
</gene>
<feature type="domain" description="HTH iclR-type" evidence="4">
    <location>
        <begin position="12"/>
        <end position="73"/>
    </location>
</feature>
<dbReference type="STRING" id="1429043.X474_16065"/>
<evidence type="ECO:0000256" key="2">
    <source>
        <dbReference type="ARBA" id="ARBA00023125"/>
    </source>
</evidence>
<evidence type="ECO:0000259" key="4">
    <source>
        <dbReference type="PROSITE" id="PS51077"/>
    </source>
</evidence>
<dbReference type="SUPFAM" id="SSF46785">
    <property type="entry name" value="Winged helix' DNA-binding domain"/>
    <property type="match status" value="1"/>
</dbReference>
<keyword evidence="3" id="KW-0804">Transcription</keyword>
<dbReference type="GO" id="GO:0045892">
    <property type="term" value="P:negative regulation of DNA-templated transcription"/>
    <property type="evidence" value="ECO:0007669"/>
    <property type="project" value="TreeGrafter"/>
</dbReference>
<evidence type="ECO:0000313" key="7">
    <source>
        <dbReference type="Proteomes" id="UP000032233"/>
    </source>
</evidence>
<dbReference type="EMBL" id="AZAC01000019">
    <property type="protein sequence ID" value="KIX13079.1"/>
    <property type="molecule type" value="Genomic_DNA"/>
</dbReference>
<name>A0A0D2J4P0_9BACT</name>
<dbReference type="Pfam" id="PF09339">
    <property type="entry name" value="HTH_IclR"/>
    <property type="match status" value="1"/>
</dbReference>